<evidence type="ECO:0000313" key="7">
    <source>
        <dbReference type="EMBL" id="MCO5725137.1"/>
    </source>
</evidence>
<evidence type="ECO:0000256" key="6">
    <source>
        <dbReference type="SAM" id="Phobius"/>
    </source>
</evidence>
<evidence type="ECO:0000256" key="2">
    <source>
        <dbReference type="ARBA" id="ARBA00007375"/>
    </source>
</evidence>
<dbReference type="InterPro" id="IPR012506">
    <property type="entry name" value="TMEM86B-like"/>
</dbReference>
<comment type="caution">
    <text evidence="7">The sequence shown here is derived from an EMBL/GenBank/DDBJ whole genome shotgun (WGS) entry which is preliminary data.</text>
</comment>
<feature type="transmembrane region" description="Helical" evidence="6">
    <location>
        <begin position="195"/>
        <end position="213"/>
    </location>
</feature>
<dbReference type="EMBL" id="JAMXIB010000007">
    <property type="protein sequence ID" value="MCO5725137.1"/>
    <property type="molecule type" value="Genomic_DNA"/>
</dbReference>
<dbReference type="PANTHER" id="PTHR31885">
    <property type="entry name" value="GH04784P"/>
    <property type="match status" value="1"/>
</dbReference>
<feature type="transmembrane region" description="Helical" evidence="6">
    <location>
        <begin position="108"/>
        <end position="130"/>
    </location>
</feature>
<sequence>MLSKFRPVLIGLLVLQVASAILALAYGDFLFKSGSAGLGAIILLLLLSGRSFRTPDLWMVIGAFLFSIVGDYFLSHRNGDTLWFVYGIFFFFLAHIGYLAYSLFHGQVAWKTTLVVCAAYLIFFFTSLYGGIGDPLLMWAALAYLLVSCLSLGAAVGIKKAGWPKLGYTFGIALILFSDTLIALAEFMQYNRWDFLILPTYYLAHIAITWALWKRFTAEEPA</sequence>
<accession>A0ABT1AZQ3</accession>
<feature type="transmembrane region" description="Helical" evidence="6">
    <location>
        <begin position="57"/>
        <end position="75"/>
    </location>
</feature>
<proteinExistence type="inferred from homology"/>
<dbReference type="Proteomes" id="UP001206312">
    <property type="component" value="Unassembled WGS sequence"/>
</dbReference>
<evidence type="ECO:0000313" key="8">
    <source>
        <dbReference type="Proteomes" id="UP001206312"/>
    </source>
</evidence>
<comment type="similarity">
    <text evidence="2">Belongs to the TMEM86 family.</text>
</comment>
<evidence type="ECO:0000256" key="1">
    <source>
        <dbReference type="ARBA" id="ARBA00004141"/>
    </source>
</evidence>
<comment type="subcellular location">
    <subcellularLocation>
        <location evidence="1">Membrane</location>
        <topology evidence="1">Multi-pass membrane protein</topology>
    </subcellularLocation>
</comment>
<keyword evidence="8" id="KW-1185">Reference proteome</keyword>
<feature type="transmembrane region" description="Helical" evidence="6">
    <location>
        <begin position="136"/>
        <end position="156"/>
    </location>
</feature>
<feature type="transmembrane region" description="Helical" evidence="6">
    <location>
        <begin position="29"/>
        <end position="48"/>
    </location>
</feature>
<keyword evidence="5 6" id="KW-0472">Membrane</keyword>
<organism evidence="7 8">
    <name type="scientific">Robiginitalea marina</name>
    <dbReference type="NCBI Taxonomy" id="2954105"/>
    <lineage>
        <taxon>Bacteria</taxon>
        <taxon>Pseudomonadati</taxon>
        <taxon>Bacteroidota</taxon>
        <taxon>Flavobacteriia</taxon>
        <taxon>Flavobacteriales</taxon>
        <taxon>Flavobacteriaceae</taxon>
        <taxon>Robiginitalea</taxon>
    </lineage>
</organism>
<keyword evidence="3 6" id="KW-0812">Transmembrane</keyword>
<evidence type="ECO:0000256" key="4">
    <source>
        <dbReference type="ARBA" id="ARBA00022989"/>
    </source>
</evidence>
<feature type="transmembrane region" description="Helical" evidence="6">
    <location>
        <begin position="168"/>
        <end position="189"/>
    </location>
</feature>
<dbReference type="PANTHER" id="PTHR31885:SF6">
    <property type="entry name" value="GH04784P"/>
    <property type="match status" value="1"/>
</dbReference>
<dbReference type="Pfam" id="PF07947">
    <property type="entry name" value="YhhN"/>
    <property type="match status" value="1"/>
</dbReference>
<keyword evidence="4 6" id="KW-1133">Transmembrane helix</keyword>
<reference evidence="7 8" key="1">
    <citation type="submission" date="2022-06" db="EMBL/GenBank/DDBJ databases">
        <authorList>
            <person name="Xuan X."/>
        </authorList>
    </citation>
    <scope>NUCLEOTIDE SEQUENCE [LARGE SCALE GENOMIC DNA]</scope>
    <source>
        <strain evidence="7 8">2V75</strain>
    </source>
</reference>
<name>A0ABT1AZQ3_9FLAO</name>
<protein>
    <submittedName>
        <fullName evidence="7">Lysoplasmalogenase</fullName>
    </submittedName>
</protein>
<evidence type="ECO:0000256" key="3">
    <source>
        <dbReference type="ARBA" id="ARBA00022692"/>
    </source>
</evidence>
<feature type="transmembrane region" description="Helical" evidence="6">
    <location>
        <begin position="81"/>
        <end position="101"/>
    </location>
</feature>
<evidence type="ECO:0000256" key="5">
    <source>
        <dbReference type="ARBA" id="ARBA00023136"/>
    </source>
</evidence>
<dbReference type="RefSeq" id="WP_252741515.1">
    <property type="nucleotide sequence ID" value="NZ_JAMXIB010000007.1"/>
</dbReference>
<gene>
    <name evidence="7" type="ORF">NG653_09745</name>
</gene>